<protein>
    <recommendedName>
        <fullName evidence="3">Amidase domain-containing protein</fullName>
    </recommendedName>
</protein>
<comment type="caution">
    <text evidence="1">The sequence shown here is derived from an EMBL/GenBank/DDBJ whole genome shotgun (WGS) entry which is preliminary data.</text>
</comment>
<dbReference type="SUPFAM" id="SSF75304">
    <property type="entry name" value="Amidase signature (AS) enzymes"/>
    <property type="match status" value="2"/>
</dbReference>
<gene>
    <name evidence="1" type="ORF">SLS63_002219</name>
</gene>
<dbReference type="PANTHER" id="PTHR42678:SF34">
    <property type="entry name" value="OS04G0183300 PROTEIN"/>
    <property type="match status" value="1"/>
</dbReference>
<dbReference type="Gene3D" id="3.90.1300.10">
    <property type="entry name" value="Amidase signature (AS) domain"/>
    <property type="match status" value="2"/>
</dbReference>
<organism evidence="1 2">
    <name type="scientific">Diaporthe eres</name>
    <name type="common">Phomopsis oblonga</name>
    <dbReference type="NCBI Taxonomy" id="83184"/>
    <lineage>
        <taxon>Eukaryota</taxon>
        <taxon>Fungi</taxon>
        <taxon>Dikarya</taxon>
        <taxon>Ascomycota</taxon>
        <taxon>Pezizomycotina</taxon>
        <taxon>Sordariomycetes</taxon>
        <taxon>Sordariomycetidae</taxon>
        <taxon>Diaporthales</taxon>
        <taxon>Diaporthaceae</taxon>
        <taxon>Diaporthe</taxon>
        <taxon>Diaporthe eres species complex</taxon>
    </lineage>
</organism>
<evidence type="ECO:0008006" key="3">
    <source>
        <dbReference type="Google" id="ProtNLM"/>
    </source>
</evidence>
<evidence type="ECO:0000313" key="2">
    <source>
        <dbReference type="Proteomes" id="UP001430848"/>
    </source>
</evidence>
<accession>A0ABR1PKY2</accession>
<name>A0ABR1PKY2_DIAER</name>
<reference evidence="1 2" key="1">
    <citation type="submission" date="2024-02" db="EMBL/GenBank/DDBJ databases">
        <title>De novo assembly and annotation of 12 fungi associated with fruit tree decline syndrome in Ontario, Canada.</title>
        <authorList>
            <person name="Sulman M."/>
            <person name="Ellouze W."/>
            <person name="Ilyukhin E."/>
        </authorList>
    </citation>
    <scope>NUCLEOTIDE SEQUENCE [LARGE SCALE GENOMIC DNA]</scope>
    <source>
        <strain evidence="1 2">M169</strain>
    </source>
</reference>
<proteinExistence type="predicted"/>
<dbReference type="EMBL" id="JAKNSF020000005">
    <property type="protein sequence ID" value="KAK7738882.1"/>
    <property type="molecule type" value="Genomic_DNA"/>
</dbReference>
<dbReference type="Proteomes" id="UP001430848">
    <property type="component" value="Unassembled WGS sequence"/>
</dbReference>
<dbReference type="InterPro" id="IPR036928">
    <property type="entry name" value="AS_sf"/>
</dbReference>
<evidence type="ECO:0000313" key="1">
    <source>
        <dbReference type="EMBL" id="KAK7738882.1"/>
    </source>
</evidence>
<keyword evidence="2" id="KW-1185">Reference proteome</keyword>
<dbReference type="PANTHER" id="PTHR42678">
    <property type="entry name" value="AMIDASE"/>
    <property type="match status" value="1"/>
</dbReference>
<sequence length="329" mass="36527">MTPELPTIVGQSASIDVLTSDIKTLEALLRNGQSTSRCLLEAYLAQIEKHDDYLHAMIQVTPRELLFERADSLDKGRRADAISEKDSAFSFTSSLTGSWSDISVGTLDPSKWMFPVSSIKPVPMASEQICEDTTNAYEIVKGKAKSFTANVPLPSIESFKLNGTYSDVVVMRADLKKELNAYLQDLEESQVRTLQDIIDFNIEHATEELPPHHPRQDEFLKTQEQQISPEDYEQHLAHLRSAATVDGIDRILDEYGLDVILGPADSFITSFATGSGYPIAAMPLSYLRFNGRPLGVAAIARKNQDALLVKVMSAWEATFPPRKPPRLAE</sequence>